<keyword evidence="4" id="KW-0479">Metal-binding</keyword>
<dbReference type="InterPro" id="IPR000477">
    <property type="entry name" value="RT_dom"/>
</dbReference>
<protein>
    <recommendedName>
        <fullName evidence="1">RNA-directed DNA polymerase</fullName>
        <ecNumber evidence="1">2.7.7.49</ecNumber>
    </recommendedName>
</protein>
<dbReference type="GO" id="GO:0003723">
    <property type="term" value="F:RNA binding"/>
    <property type="evidence" value="ECO:0007669"/>
    <property type="project" value="InterPro"/>
</dbReference>
<dbReference type="GO" id="GO:0046872">
    <property type="term" value="F:metal ion binding"/>
    <property type="evidence" value="ECO:0007669"/>
    <property type="project" value="UniProtKB-KW"/>
</dbReference>
<comment type="caution">
    <text evidence="10">The sequence shown here is derived from an EMBL/GenBank/DDBJ whole genome shotgun (WGS) entry which is preliminary data.</text>
</comment>
<name>A0A931CM03_9MICC</name>
<evidence type="ECO:0000256" key="3">
    <source>
        <dbReference type="ARBA" id="ARBA00022695"/>
    </source>
</evidence>
<keyword evidence="11" id="KW-1185">Reference proteome</keyword>
<organism evidence="10 11">
    <name type="scientific">Arthrobacter terrae</name>
    <dbReference type="NCBI Taxonomy" id="2935737"/>
    <lineage>
        <taxon>Bacteria</taxon>
        <taxon>Bacillati</taxon>
        <taxon>Actinomycetota</taxon>
        <taxon>Actinomycetes</taxon>
        <taxon>Micrococcales</taxon>
        <taxon>Micrococcaceae</taxon>
        <taxon>Arthrobacter</taxon>
    </lineage>
</organism>
<dbReference type="PRINTS" id="PR00866">
    <property type="entry name" value="RNADNAPOLMS"/>
</dbReference>
<evidence type="ECO:0000256" key="1">
    <source>
        <dbReference type="ARBA" id="ARBA00012493"/>
    </source>
</evidence>
<proteinExistence type="predicted"/>
<evidence type="ECO:0000256" key="7">
    <source>
        <dbReference type="ARBA" id="ARBA00048173"/>
    </source>
</evidence>
<dbReference type="RefSeq" id="WP_196396354.1">
    <property type="nucleotide sequence ID" value="NZ_JADNYM010000009.1"/>
</dbReference>
<dbReference type="AlphaFoldDB" id="A0A931CM03"/>
<dbReference type="GO" id="GO:0003964">
    <property type="term" value="F:RNA-directed DNA polymerase activity"/>
    <property type="evidence" value="ECO:0007669"/>
    <property type="project" value="UniProtKB-KW"/>
</dbReference>
<keyword evidence="3" id="KW-0548">Nucleotidyltransferase</keyword>
<dbReference type="CDD" id="cd03487">
    <property type="entry name" value="RT_Bac_retron_II"/>
    <property type="match status" value="1"/>
</dbReference>
<evidence type="ECO:0000256" key="8">
    <source>
        <dbReference type="SAM" id="MobiDB-lite"/>
    </source>
</evidence>
<keyword evidence="6 10" id="KW-0695">RNA-directed DNA polymerase</keyword>
<dbReference type="PANTHER" id="PTHR34047">
    <property type="entry name" value="NUCLEAR INTRON MATURASE 1, MITOCHONDRIAL-RELATED"/>
    <property type="match status" value="1"/>
</dbReference>
<feature type="domain" description="Reverse transcriptase" evidence="9">
    <location>
        <begin position="164"/>
        <end position="393"/>
    </location>
</feature>
<evidence type="ECO:0000313" key="10">
    <source>
        <dbReference type="EMBL" id="MBG0739397.1"/>
    </source>
</evidence>
<evidence type="ECO:0000256" key="2">
    <source>
        <dbReference type="ARBA" id="ARBA00022679"/>
    </source>
</evidence>
<feature type="region of interest" description="Disordered" evidence="8">
    <location>
        <begin position="1"/>
        <end position="21"/>
    </location>
</feature>
<dbReference type="PROSITE" id="PS50878">
    <property type="entry name" value="RT_POL"/>
    <property type="match status" value="1"/>
</dbReference>
<keyword evidence="5" id="KW-0460">Magnesium</keyword>
<dbReference type="InterPro" id="IPR051083">
    <property type="entry name" value="GrpII_Intron_Splice-Mob/Def"/>
</dbReference>
<evidence type="ECO:0000313" key="11">
    <source>
        <dbReference type="Proteomes" id="UP000655366"/>
    </source>
</evidence>
<dbReference type="InterPro" id="IPR000123">
    <property type="entry name" value="Reverse_transcriptase_msDNA"/>
</dbReference>
<evidence type="ECO:0000256" key="5">
    <source>
        <dbReference type="ARBA" id="ARBA00022842"/>
    </source>
</evidence>
<evidence type="ECO:0000256" key="6">
    <source>
        <dbReference type="ARBA" id="ARBA00022918"/>
    </source>
</evidence>
<reference evidence="10 11" key="1">
    <citation type="submission" date="2020-11" db="EMBL/GenBank/DDBJ databases">
        <title>Arthrobacter antarcticus sp. nov., isolated from Antarctic Soil.</title>
        <authorList>
            <person name="Li J."/>
        </authorList>
    </citation>
    <scope>NUCLEOTIDE SEQUENCE [LARGE SCALE GENOMIC DNA]</scope>
    <source>
        <strain evidence="10 11">Z1-20</strain>
    </source>
</reference>
<accession>A0A931CM03</accession>
<comment type="catalytic activity">
    <reaction evidence="7">
        <text>DNA(n) + a 2'-deoxyribonucleoside 5'-triphosphate = DNA(n+1) + diphosphate</text>
        <dbReference type="Rhea" id="RHEA:22508"/>
        <dbReference type="Rhea" id="RHEA-COMP:17339"/>
        <dbReference type="Rhea" id="RHEA-COMP:17340"/>
        <dbReference type="ChEBI" id="CHEBI:33019"/>
        <dbReference type="ChEBI" id="CHEBI:61560"/>
        <dbReference type="ChEBI" id="CHEBI:173112"/>
        <dbReference type="EC" id="2.7.7.49"/>
    </reaction>
</comment>
<sequence length="461" mass="50190">MMHAPRRIQSEGTRVLARTPHPTTSGVATAVAFAFLAAGEWTKAGLVQSGTELLGVRRRWLPSLAAQVLGWYPRPPVDAVRELAAVVEGCPAFINAVDRAARQRVPIRIARYVLAPGQARQTPFPIPRISSAGDLADLLELTSGELDWFADVKHWNGRAEPRLQHYRYVWRTRSGRTPRLLEIPAPRLRSLQRTVLRSILAPVPLHDAAHGFVSGRSAVTGARLHTGAQMVIALDLTAFFARVTAGKVFGILRQAGYSESVAHLLTGLCSHVVPPRVLSRMPPGGAVDERFALRQALSLPHLPQGAPTSPMLANLAVRRLDSRLSGWASVAGAVYTRYADDLTFSGGKELAGRADAFVRGAARIVGEEGHALNPRKSRVRAAGVRQVVTGIVVNERTNVARSEFDRLKAVLHNCVVHGPAGQNRDGHGDFRAHLLGRIAWLEALNPGRGARLRADFARIRW</sequence>
<evidence type="ECO:0000259" key="9">
    <source>
        <dbReference type="PROSITE" id="PS50878"/>
    </source>
</evidence>
<dbReference type="EMBL" id="JADNYM010000009">
    <property type="protein sequence ID" value="MBG0739397.1"/>
    <property type="molecule type" value="Genomic_DNA"/>
</dbReference>
<dbReference type="PANTHER" id="PTHR34047:SF7">
    <property type="entry name" value="RNA-DIRECTED DNA POLYMERASE"/>
    <property type="match status" value="1"/>
</dbReference>
<dbReference type="Proteomes" id="UP000655366">
    <property type="component" value="Unassembled WGS sequence"/>
</dbReference>
<evidence type="ECO:0000256" key="4">
    <source>
        <dbReference type="ARBA" id="ARBA00022723"/>
    </source>
</evidence>
<gene>
    <name evidence="10" type="ORF">IV500_08340</name>
</gene>
<dbReference type="EC" id="2.7.7.49" evidence="1"/>
<dbReference type="Pfam" id="PF00078">
    <property type="entry name" value="RVT_1"/>
    <property type="match status" value="1"/>
</dbReference>
<keyword evidence="2" id="KW-0808">Transferase</keyword>